<sequence length="301" mass="33369">MPLTPYSGPIIDSHLHLFDPRRPQGIPWPEPGNALYAAHLPADYWALAGEHNVIGAIAVEASPWRDDNRWLLETLRSDPRMLGFVGNLDPLHGDFAADLEALAQEPLFLGLRYGNLWDRDLLEDQTRPGFIDGLRRLAKCGRGLDSANPNPRLIKGLLHLSDALPELRIIVDHLPNASVPAGEESAYHADLMRLAERPNVFAKLAEIPQVGPRGLIIDPAFYNDRLAVLWEAFGEDRCFFGSDWPNSDHLASFATTLDLVKACMAGKPEDVQGKFFLHNAVRIYSPTPPHGGQSCRPEPFA</sequence>
<dbReference type="Pfam" id="PF04909">
    <property type="entry name" value="Amidohydro_2"/>
    <property type="match status" value="1"/>
</dbReference>
<dbReference type="PANTHER" id="PTHR43569">
    <property type="entry name" value="AMIDOHYDROLASE"/>
    <property type="match status" value="1"/>
</dbReference>
<feature type="domain" description="Amidohydrolase-related" evidence="2">
    <location>
        <begin position="11"/>
        <end position="284"/>
    </location>
</feature>
<dbReference type="AlphaFoldDB" id="A0AAJ3HAH6"/>
<accession>A0AAJ3HAH6</accession>
<dbReference type="InterPro" id="IPR006680">
    <property type="entry name" value="Amidohydro-rel"/>
</dbReference>
<evidence type="ECO:0000313" key="4">
    <source>
        <dbReference type="Proteomes" id="UP000546584"/>
    </source>
</evidence>
<name>A0AAJ3HAH6_9PSED</name>
<dbReference type="InterPro" id="IPR052350">
    <property type="entry name" value="Metallo-dep_Lactonases"/>
</dbReference>
<dbReference type="SUPFAM" id="SSF51556">
    <property type="entry name" value="Metallo-dependent hydrolases"/>
    <property type="match status" value="1"/>
</dbReference>
<reference evidence="3 4" key="1">
    <citation type="submission" date="2020-04" db="EMBL/GenBank/DDBJ databases">
        <title>Molecular characterization of pseudomonads from Agaricus bisporus reveal novel blotch 2 pathogens in Western Europe.</title>
        <authorList>
            <person name="Taparia T."/>
            <person name="Krijger M."/>
            <person name="Haynes E."/>
            <person name="Elpinstone J.G."/>
            <person name="Noble R."/>
            <person name="Van Der Wolf J."/>
        </authorList>
    </citation>
    <scope>NUCLEOTIDE SEQUENCE [LARGE SCALE GENOMIC DNA]</scope>
    <source>
        <strain evidence="3 4">IPO3753</strain>
    </source>
</reference>
<dbReference type="PANTHER" id="PTHR43569:SF2">
    <property type="entry name" value="AMIDOHYDROLASE-RELATED DOMAIN-CONTAINING PROTEIN"/>
    <property type="match status" value="1"/>
</dbReference>
<dbReference type="GO" id="GO:0016787">
    <property type="term" value="F:hydrolase activity"/>
    <property type="evidence" value="ECO:0007669"/>
    <property type="project" value="InterPro"/>
</dbReference>
<dbReference type="InterPro" id="IPR032466">
    <property type="entry name" value="Metal_Hydrolase"/>
</dbReference>
<proteinExistence type="inferred from homology"/>
<dbReference type="Proteomes" id="UP000546584">
    <property type="component" value="Unassembled WGS sequence"/>
</dbReference>
<dbReference type="Gene3D" id="3.20.20.140">
    <property type="entry name" value="Metal-dependent hydrolases"/>
    <property type="match status" value="1"/>
</dbReference>
<evidence type="ECO:0000256" key="1">
    <source>
        <dbReference type="ARBA" id="ARBA00038310"/>
    </source>
</evidence>
<evidence type="ECO:0000313" key="3">
    <source>
        <dbReference type="EMBL" id="NWD46130.1"/>
    </source>
</evidence>
<evidence type="ECO:0000259" key="2">
    <source>
        <dbReference type="Pfam" id="PF04909"/>
    </source>
</evidence>
<gene>
    <name evidence="3" type="ORF">HX826_30015</name>
</gene>
<dbReference type="RefSeq" id="WP_177027552.1">
    <property type="nucleotide sequence ID" value="NZ_JACAQR010000077.1"/>
</dbReference>
<comment type="similarity">
    <text evidence="1">Belongs to the metallo-dependent hydrolases superfamily.</text>
</comment>
<organism evidence="3 4">
    <name type="scientific">Pseudomonas yamanorum</name>
    <dbReference type="NCBI Taxonomy" id="515393"/>
    <lineage>
        <taxon>Bacteria</taxon>
        <taxon>Pseudomonadati</taxon>
        <taxon>Pseudomonadota</taxon>
        <taxon>Gammaproteobacteria</taxon>
        <taxon>Pseudomonadales</taxon>
        <taxon>Pseudomonadaceae</taxon>
        <taxon>Pseudomonas</taxon>
    </lineage>
</organism>
<comment type="caution">
    <text evidence="3">The sequence shown here is derived from an EMBL/GenBank/DDBJ whole genome shotgun (WGS) entry which is preliminary data.</text>
</comment>
<protein>
    <submittedName>
        <fullName evidence="3">Amidohydrolase family protein</fullName>
    </submittedName>
</protein>
<dbReference type="EMBL" id="JACAQR010000077">
    <property type="protein sequence ID" value="NWD46130.1"/>
    <property type="molecule type" value="Genomic_DNA"/>
</dbReference>